<dbReference type="GO" id="GO:0005975">
    <property type="term" value="P:carbohydrate metabolic process"/>
    <property type="evidence" value="ECO:0007669"/>
    <property type="project" value="InterPro"/>
</dbReference>
<comment type="catalytic activity">
    <reaction evidence="1">
        <text>Hydrolysis of terminal, non-reducing beta-D-mannose residues in beta-D-mannosides.</text>
        <dbReference type="EC" id="3.2.1.25"/>
    </reaction>
</comment>
<evidence type="ECO:0000256" key="2">
    <source>
        <dbReference type="ARBA" id="ARBA00007401"/>
    </source>
</evidence>
<proteinExistence type="inferred from homology"/>
<evidence type="ECO:0000259" key="9">
    <source>
        <dbReference type="Pfam" id="PF22666"/>
    </source>
</evidence>
<dbReference type="OrthoDB" id="9758603at2"/>
<dbReference type="InterPro" id="IPR036156">
    <property type="entry name" value="Beta-gal/glucu_dom_sf"/>
</dbReference>
<dbReference type="InterPro" id="IPR017853">
    <property type="entry name" value="GH"/>
</dbReference>
<evidence type="ECO:0000259" key="7">
    <source>
        <dbReference type="Pfam" id="PF00703"/>
    </source>
</evidence>
<keyword evidence="6" id="KW-0326">Glycosidase</keyword>
<gene>
    <name evidence="10" type="ORF">DBZ36_09040</name>
</gene>
<dbReference type="Proteomes" id="UP000286482">
    <property type="component" value="Unassembled WGS sequence"/>
</dbReference>
<comment type="caution">
    <text evidence="10">The sequence shown here is derived from an EMBL/GenBank/DDBJ whole genome shotgun (WGS) entry which is preliminary data.</text>
</comment>
<evidence type="ECO:0000313" key="10">
    <source>
        <dbReference type="EMBL" id="RKF18544.1"/>
    </source>
</evidence>
<dbReference type="Pfam" id="PF00703">
    <property type="entry name" value="Glyco_hydro_2"/>
    <property type="match status" value="1"/>
</dbReference>
<keyword evidence="11" id="KW-1185">Reference proteome</keyword>
<evidence type="ECO:0000259" key="8">
    <source>
        <dbReference type="Pfam" id="PF17753"/>
    </source>
</evidence>
<reference evidence="10 11" key="1">
    <citation type="submission" date="2018-09" db="EMBL/GenBank/DDBJ databases">
        <authorList>
            <person name="Wang Z."/>
        </authorList>
    </citation>
    <scope>NUCLEOTIDE SEQUENCE [LARGE SCALE GENOMIC DNA]</scope>
    <source>
        <strain evidence="10 11">ALS 81</strain>
    </source>
</reference>
<sequence>MTSSTLNLDGTWLLRNLNGEQQCDFTLPGDVFSALLAAELIPDPYFAENEHLVRWVGETDWEISKSFNVDPHLLEGEHVFLELNRVDTMADVFVNDTLIQSCSNSFTRYRPELKSSLVSGENTIRIVFKRIDKIALERAQSMPYPVPFSAGDNNTVPHMNTVRKTQCHAGWDWGITLMTSGVYESVFIQSVHNQRIDYLTNVQRHSENGVEIEFSTKVFIFQAGEFSLDFSFNGQQKRITRDLEAGEHSIECVFNVEQPKLWWPVGFGDAHLYPVEVSSLDGQSIQQNIGLRELVVDNSRDEIGKRLTILVNGIEIFCKGANWIPSDALISRQTEAKHRGLLEDAVAANMNMIRVWGGGQYEYDHFYDICDELGLLVWQDAMFACSQYPSLDWFLEEVGEELKHQTQRLSHHCGLALWCGDNEVIGSLTWYDESKNDPLKYSVNYDRLNHFIDQSISKYDPQRMFWPSSPCNGPMDFGGWHDDTSGDMHFWNVWHSGESFDAYYSVRPRFCSEFGFQSFSSLPSTKEFLPEGEFNVTAPAMEHHQKNNRGNSIITEMFTRLFRMPSSFEQQLYLSQVQQAMAMGVGIEYWRSTRPVCMGTLYWQLNDNWPVASWSSIEYNGRWKQLHYHVCRSYNPVMVTAYVKDQALQIWGVNDQAQHAEVFCQGGIYDLNGKLLVELPEQSRLEAGEARCLFSLPQSEWLDDVRERFVLVRYQGMCQGKVYEGERLLFLTEPKRVALPAATINHRCVALDDGKIEVQLSSNKPAFYVTLEVDGDTGVFDDNSINLSVGETRNLVFTPRQGISLESFTTQLRIYDLANATMA</sequence>
<evidence type="ECO:0000313" key="11">
    <source>
        <dbReference type="Proteomes" id="UP000286482"/>
    </source>
</evidence>
<dbReference type="Pfam" id="PF22666">
    <property type="entry name" value="Glyco_hydro_2_N2"/>
    <property type="match status" value="1"/>
</dbReference>
<dbReference type="InterPro" id="IPR013783">
    <property type="entry name" value="Ig-like_fold"/>
</dbReference>
<dbReference type="InterPro" id="IPR041625">
    <property type="entry name" value="Beta-mannosidase_Ig"/>
</dbReference>
<evidence type="ECO:0000256" key="1">
    <source>
        <dbReference type="ARBA" id="ARBA00000829"/>
    </source>
</evidence>
<dbReference type="InterPro" id="IPR008979">
    <property type="entry name" value="Galactose-bd-like_sf"/>
</dbReference>
<feature type="domain" description="Glycoside hydrolase family 2 immunoglobulin-like beta-sandwich" evidence="7">
    <location>
        <begin position="240"/>
        <end position="292"/>
    </location>
</feature>
<dbReference type="AlphaFoldDB" id="A0A420ED12"/>
<dbReference type="SUPFAM" id="SSF51445">
    <property type="entry name" value="(Trans)glycosidases"/>
    <property type="match status" value="1"/>
</dbReference>
<dbReference type="EC" id="3.2.1.25" evidence="3"/>
<dbReference type="EMBL" id="RAQO01000005">
    <property type="protein sequence ID" value="RKF18544.1"/>
    <property type="molecule type" value="Genomic_DNA"/>
</dbReference>
<dbReference type="PANTHER" id="PTHR43730:SF1">
    <property type="entry name" value="BETA-MANNOSIDASE"/>
    <property type="match status" value="1"/>
</dbReference>
<dbReference type="SUPFAM" id="SSF49303">
    <property type="entry name" value="beta-Galactosidase/glucuronidase domain"/>
    <property type="match status" value="3"/>
</dbReference>
<feature type="domain" description="Beta-mannosidase-like galactose-binding" evidence="9">
    <location>
        <begin position="12"/>
        <end position="183"/>
    </location>
</feature>
<accession>A0A420ED12</accession>
<dbReference type="FunFam" id="3.20.20.80:FF:000050">
    <property type="entry name" value="Beta-mannosidase B"/>
    <property type="match status" value="1"/>
</dbReference>
<dbReference type="GO" id="GO:0006516">
    <property type="term" value="P:glycoprotein catabolic process"/>
    <property type="evidence" value="ECO:0007669"/>
    <property type="project" value="TreeGrafter"/>
</dbReference>
<evidence type="ECO:0000256" key="6">
    <source>
        <dbReference type="ARBA" id="ARBA00023295"/>
    </source>
</evidence>
<dbReference type="Gene3D" id="2.60.120.260">
    <property type="entry name" value="Galactose-binding domain-like"/>
    <property type="match status" value="1"/>
</dbReference>
<name>A0A420ED12_9ALTE</name>
<dbReference type="RefSeq" id="WP_120354623.1">
    <property type="nucleotide sequence ID" value="NZ_RAQO01000005.1"/>
</dbReference>
<dbReference type="Gene3D" id="3.20.20.80">
    <property type="entry name" value="Glycosidases"/>
    <property type="match status" value="1"/>
</dbReference>
<dbReference type="InterPro" id="IPR054593">
    <property type="entry name" value="Beta-mannosidase-like_N2"/>
</dbReference>
<evidence type="ECO:0000256" key="4">
    <source>
        <dbReference type="ARBA" id="ARBA00022801"/>
    </source>
</evidence>
<evidence type="ECO:0000256" key="5">
    <source>
        <dbReference type="ARBA" id="ARBA00023180"/>
    </source>
</evidence>
<organism evidence="10 11">
    <name type="scientific">Alginatibacterium sediminis</name>
    <dbReference type="NCBI Taxonomy" id="2164068"/>
    <lineage>
        <taxon>Bacteria</taxon>
        <taxon>Pseudomonadati</taxon>
        <taxon>Pseudomonadota</taxon>
        <taxon>Gammaproteobacteria</taxon>
        <taxon>Alteromonadales</taxon>
        <taxon>Alteromonadaceae</taxon>
        <taxon>Alginatibacterium</taxon>
    </lineage>
</organism>
<dbReference type="Gene3D" id="2.60.40.10">
    <property type="entry name" value="Immunoglobulins"/>
    <property type="match status" value="3"/>
</dbReference>
<dbReference type="InterPro" id="IPR050887">
    <property type="entry name" value="Beta-mannosidase_GH2"/>
</dbReference>
<protein>
    <recommendedName>
        <fullName evidence="3">beta-mannosidase</fullName>
        <ecNumber evidence="3">3.2.1.25</ecNumber>
    </recommendedName>
</protein>
<dbReference type="InterPro" id="IPR006102">
    <property type="entry name" value="Ig-like_GH2"/>
</dbReference>
<keyword evidence="4 10" id="KW-0378">Hydrolase</keyword>
<comment type="similarity">
    <text evidence="2">Belongs to the glycosyl hydrolase 2 family.</text>
</comment>
<keyword evidence="5" id="KW-0325">Glycoprotein</keyword>
<evidence type="ECO:0000256" key="3">
    <source>
        <dbReference type="ARBA" id="ARBA00012754"/>
    </source>
</evidence>
<dbReference type="GO" id="GO:0004567">
    <property type="term" value="F:beta-mannosidase activity"/>
    <property type="evidence" value="ECO:0007669"/>
    <property type="project" value="UniProtKB-EC"/>
</dbReference>
<dbReference type="PANTHER" id="PTHR43730">
    <property type="entry name" value="BETA-MANNOSIDASE"/>
    <property type="match status" value="1"/>
</dbReference>
<dbReference type="SUPFAM" id="SSF49785">
    <property type="entry name" value="Galactose-binding domain-like"/>
    <property type="match status" value="1"/>
</dbReference>
<dbReference type="Pfam" id="PF17753">
    <property type="entry name" value="Ig_mannosidase"/>
    <property type="match status" value="1"/>
</dbReference>
<feature type="domain" description="Beta-mannosidase Ig-fold" evidence="8">
    <location>
        <begin position="751"/>
        <end position="819"/>
    </location>
</feature>